<proteinExistence type="predicted"/>
<dbReference type="GO" id="GO:0042601">
    <property type="term" value="C:endospore-forming forespore"/>
    <property type="evidence" value="ECO:0007669"/>
    <property type="project" value="TreeGrafter"/>
</dbReference>
<dbReference type="AlphaFoldDB" id="A0A7W8IRU0"/>
<dbReference type="RefSeq" id="WP_221277419.1">
    <property type="nucleotide sequence ID" value="NZ_JACHEP010000017.1"/>
</dbReference>
<dbReference type="InterPro" id="IPR014255">
    <property type="entry name" value="Spore_coat_CotS"/>
</dbReference>
<reference evidence="1 2" key="1">
    <citation type="submission" date="2020-08" db="EMBL/GenBank/DDBJ databases">
        <title>Genomic Encyclopedia of Type Strains, Phase IV (KMG-IV): sequencing the most valuable type-strain genomes for metagenomic binning, comparative biology and taxonomic classification.</title>
        <authorList>
            <person name="Goeker M."/>
        </authorList>
    </citation>
    <scope>NUCLEOTIDE SEQUENCE [LARGE SCALE GENOMIC DNA]</scope>
    <source>
        <strain evidence="1 2">DSM 16325</strain>
    </source>
</reference>
<comment type="caution">
    <text evidence="1">The sequence shown here is derived from an EMBL/GenBank/DDBJ whole genome shotgun (WGS) entry which is preliminary data.</text>
</comment>
<dbReference type="InterPro" id="IPR011009">
    <property type="entry name" value="Kinase-like_dom_sf"/>
</dbReference>
<evidence type="ECO:0000313" key="2">
    <source>
        <dbReference type="Proteomes" id="UP000520011"/>
    </source>
</evidence>
<dbReference type="EMBL" id="JACHEP010000017">
    <property type="protein sequence ID" value="MBB5325533.1"/>
    <property type="molecule type" value="Genomic_DNA"/>
</dbReference>
<protein>
    <submittedName>
        <fullName evidence="1">Spore coat-associated protein S</fullName>
    </submittedName>
</protein>
<dbReference type="InterPro" id="IPR047175">
    <property type="entry name" value="CotS-like"/>
</dbReference>
<dbReference type="Proteomes" id="UP000520011">
    <property type="component" value="Unassembled WGS sequence"/>
</dbReference>
<dbReference type="Gene3D" id="3.90.1200.10">
    <property type="match status" value="1"/>
</dbReference>
<dbReference type="PANTHER" id="PTHR39179">
    <property type="entry name" value="SPORE COAT PROTEIN I"/>
    <property type="match status" value="1"/>
</dbReference>
<name>A0A7W8IRU0_9BACL</name>
<evidence type="ECO:0000313" key="1">
    <source>
        <dbReference type="EMBL" id="MBB5325533.1"/>
    </source>
</evidence>
<accession>A0A7W8IRU0</accession>
<dbReference type="SUPFAM" id="SSF56112">
    <property type="entry name" value="Protein kinase-like (PK-like)"/>
    <property type="match status" value="1"/>
</dbReference>
<gene>
    <name evidence="1" type="ORF">HNQ34_002634</name>
</gene>
<dbReference type="NCBIfam" id="TIGR02906">
    <property type="entry name" value="spore_CotS"/>
    <property type="match status" value="1"/>
</dbReference>
<dbReference type="Gene3D" id="3.30.200.20">
    <property type="entry name" value="Phosphorylase Kinase, domain 1"/>
    <property type="match status" value="1"/>
</dbReference>
<sequence>MKTVAEEWIDYVLQLYPYEVEETILLSVKKDEKIWNVKTDQGDKTLKQMAVRPERMLFYKEAHLHLQKQRFPIAKLCPTKNGGLCVGGGGFVYELYDEVSGSDVSYYNIDQLVRAMRFLGRFHQASQGFTPSKAGKKRNRLGKWHKSYLWNLQQLQGYKKVATHFTDDPFSLLFLEKVDQMLEMGNEALRLLETSAYAEWTSGSEKWNGFIHKDISLSSFAEVDGEIWIKTPPPIAIDLPPRDIRNLLNKVMKKMAVWDDHLAVQLLRSYDSTYPLTKQQYLILQADLLFPHLFTSVIQKYYLEQKKTWSDEKYMWELQTSIVVEETKVKMLENLIKEVT</sequence>
<keyword evidence="2" id="KW-1185">Reference proteome</keyword>
<dbReference type="PANTHER" id="PTHR39179:SF1">
    <property type="entry name" value="SPORE COAT PROTEIN I"/>
    <property type="match status" value="1"/>
</dbReference>
<organism evidence="1 2">
    <name type="scientific">Anoxybacteroides tepidamans</name>
    <dbReference type="NCBI Taxonomy" id="265948"/>
    <lineage>
        <taxon>Bacteria</taxon>
        <taxon>Bacillati</taxon>
        <taxon>Bacillota</taxon>
        <taxon>Bacilli</taxon>
        <taxon>Bacillales</taxon>
        <taxon>Anoxybacillaceae</taxon>
        <taxon>Anoxybacteroides</taxon>
    </lineage>
</organism>